<accession>A0A9D4TJD8</accession>
<feature type="coiled-coil region" evidence="1">
    <location>
        <begin position="229"/>
        <end position="256"/>
    </location>
</feature>
<dbReference type="Proteomes" id="UP001055712">
    <property type="component" value="Unassembled WGS sequence"/>
</dbReference>
<evidence type="ECO:0000256" key="1">
    <source>
        <dbReference type="SAM" id="Coils"/>
    </source>
</evidence>
<name>A0A9D4TJD8_CHLVU</name>
<reference evidence="2" key="2">
    <citation type="submission" date="2020-11" db="EMBL/GenBank/DDBJ databases">
        <authorList>
            <person name="Cecchin M."/>
            <person name="Marcolungo L."/>
            <person name="Rossato M."/>
            <person name="Girolomoni L."/>
            <person name="Cosentino E."/>
            <person name="Cuine S."/>
            <person name="Li-Beisson Y."/>
            <person name="Delledonne M."/>
            <person name="Ballottari M."/>
        </authorList>
    </citation>
    <scope>NUCLEOTIDE SEQUENCE</scope>
    <source>
        <strain evidence="2">211/11P</strain>
        <tissue evidence="2">Whole cell</tissue>
    </source>
</reference>
<sequence length="356" mass="39498">MTEFRELKSSSGRLGLLLSLAFVTSVLVLTGRIGAGREAADVLKRAMYGFDSEQQVYAAPAESDQCTRASAAAALYEGGWQELTVPKCHESAPLMASCTARLGHQWLWSQQVCSARHHNVTELRAALQRKRVHFLGDSHGRNCYTWLKLHLEGKLDAEAETVLPHTHADIYWHGVASTGETAADYSKGDLHLTMHWLPEVSELMARIKELEAHPLGLPDVMVISTSSWNYVLKKTLQDLQDELEQLRKLVIAADARARKSGRHVLWMLVTAPQRVRGRSWSSTWHAPVGIVPLYNKALLASGMLHPQGPMLLLDLDTLTKSCLQWCSADGLHANSAVYALSHQMIVNLLELPAQHP</sequence>
<proteinExistence type="predicted"/>
<comment type="caution">
    <text evidence="2">The sequence shown here is derived from an EMBL/GenBank/DDBJ whole genome shotgun (WGS) entry which is preliminary data.</text>
</comment>
<dbReference type="SUPFAM" id="SSF52266">
    <property type="entry name" value="SGNH hydrolase"/>
    <property type="match status" value="1"/>
</dbReference>
<dbReference type="OrthoDB" id="767975at2759"/>
<dbReference type="AlphaFoldDB" id="A0A9D4TJD8"/>
<evidence type="ECO:0000313" key="2">
    <source>
        <dbReference type="EMBL" id="KAI3427140.1"/>
    </source>
</evidence>
<reference evidence="2" key="1">
    <citation type="journal article" date="2019" name="Plant J.">
        <title>Chlorella vulgaris genome assembly and annotation reveals the molecular basis for metabolic acclimation to high light conditions.</title>
        <authorList>
            <person name="Cecchin M."/>
            <person name="Marcolungo L."/>
            <person name="Rossato M."/>
            <person name="Girolomoni L."/>
            <person name="Cosentino E."/>
            <person name="Cuine S."/>
            <person name="Li-Beisson Y."/>
            <person name="Delledonne M."/>
            <person name="Ballottari M."/>
        </authorList>
    </citation>
    <scope>NUCLEOTIDE SEQUENCE</scope>
    <source>
        <strain evidence="2">211/11P</strain>
    </source>
</reference>
<gene>
    <name evidence="2" type="ORF">D9Q98_007077</name>
</gene>
<organism evidence="2 3">
    <name type="scientific">Chlorella vulgaris</name>
    <name type="common">Green alga</name>
    <dbReference type="NCBI Taxonomy" id="3077"/>
    <lineage>
        <taxon>Eukaryota</taxon>
        <taxon>Viridiplantae</taxon>
        <taxon>Chlorophyta</taxon>
        <taxon>core chlorophytes</taxon>
        <taxon>Trebouxiophyceae</taxon>
        <taxon>Chlorellales</taxon>
        <taxon>Chlorellaceae</taxon>
        <taxon>Chlorella clade</taxon>
        <taxon>Chlorella</taxon>
    </lineage>
</organism>
<protein>
    <submittedName>
        <fullName evidence="2">Uncharacterized protein</fullName>
    </submittedName>
</protein>
<keyword evidence="1" id="KW-0175">Coiled coil</keyword>
<dbReference type="EMBL" id="SIDB01000010">
    <property type="protein sequence ID" value="KAI3427140.1"/>
    <property type="molecule type" value="Genomic_DNA"/>
</dbReference>
<keyword evidence="3" id="KW-1185">Reference proteome</keyword>
<evidence type="ECO:0000313" key="3">
    <source>
        <dbReference type="Proteomes" id="UP001055712"/>
    </source>
</evidence>